<evidence type="ECO:0000256" key="4">
    <source>
        <dbReference type="ARBA" id="ARBA00023136"/>
    </source>
</evidence>
<dbReference type="PANTHER" id="PTHR33021">
    <property type="entry name" value="BLUE COPPER PROTEIN"/>
    <property type="match status" value="1"/>
</dbReference>
<dbReference type="CDD" id="cd11019">
    <property type="entry name" value="OsENODL1_like"/>
    <property type="match status" value="1"/>
</dbReference>
<dbReference type="GO" id="GO:0012505">
    <property type="term" value="C:endomembrane system"/>
    <property type="evidence" value="ECO:0007669"/>
    <property type="project" value="UniProtKB-SubCell"/>
</dbReference>
<feature type="region of interest" description="Disordered" evidence="10">
    <location>
        <begin position="136"/>
        <end position="163"/>
    </location>
</feature>
<dbReference type="GO" id="GO:0005886">
    <property type="term" value="C:plasma membrane"/>
    <property type="evidence" value="ECO:0007669"/>
    <property type="project" value="TreeGrafter"/>
</dbReference>
<accession>A0AAV9ELX5</accession>
<keyword evidence="7" id="KW-0449">Lipoprotein</keyword>
<comment type="similarity">
    <text evidence="8">Belongs to the early nodulin-like (ENODL) family.</text>
</comment>
<protein>
    <submittedName>
        <fullName evidence="13">Early nodulin-like protein 1</fullName>
    </submittedName>
</protein>
<keyword evidence="3 11" id="KW-0732">Signal</keyword>
<dbReference type="PANTHER" id="PTHR33021:SF289">
    <property type="entry name" value="EARLY NODULIN-LIKE PROTEIN 5-RELATED"/>
    <property type="match status" value="1"/>
</dbReference>
<evidence type="ECO:0000256" key="10">
    <source>
        <dbReference type="SAM" id="MobiDB-lite"/>
    </source>
</evidence>
<evidence type="ECO:0000256" key="5">
    <source>
        <dbReference type="ARBA" id="ARBA00023157"/>
    </source>
</evidence>
<dbReference type="GO" id="GO:0098552">
    <property type="term" value="C:side of membrane"/>
    <property type="evidence" value="ECO:0007669"/>
    <property type="project" value="UniProtKB-KW"/>
</dbReference>
<evidence type="ECO:0000313" key="13">
    <source>
        <dbReference type="EMBL" id="KAK1314494.1"/>
    </source>
</evidence>
<name>A0AAV9ELX5_ACOCL</name>
<reference evidence="13" key="2">
    <citation type="submission" date="2023-06" db="EMBL/GenBank/DDBJ databases">
        <authorList>
            <person name="Ma L."/>
            <person name="Liu K.-W."/>
            <person name="Li Z."/>
            <person name="Hsiao Y.-Y."/>
            <person name="Qi Y."/>
            <person name="Fu T."/>
            <person name="Tang G."/>
            <person name="Zhang D."/>
            <person name="Sun W.-H."/>
            <person name="Liu D.-K."/>
            <person name="Li Y."/>
            <person name="Chen G.-Z."/>
            <person name="Liu X.-D."/>
            <person name="Liao X.-Y."/>
            <person name="Jiang Y.-T."/>
            <person name="Yu X."/>
            <person name="Hao Y."/>
            <person name="Huang J."/>
            <person name="Zhao X.-W."/>
            <person name="Ke S."/>
            <person name="Chen Y.-Y."/>
            <person name="Wu W.-L."/>
            <person name="Hsu J.-L."/>
            <person name="Lin Y.-F."/>
            <person name="Huang M.-D."/>
            <person name="Li C.-Y."/>
            <person name="Huang L."/>
            <person name="Wang Z.-W."/>
            <person name="Zhao X."/>
            <person name="Zhong W.-Y."/>
            <person name="Peng D.-H."/>
            <person name="Ahmad S."/>
            <person name="Lan S."/>
            <person name="Zhang J.-S."/>
            <person name="Tsai W.-C."/>
            <person name="Van De Peer Y."/>
            <person name="Liu Z.-J."/>
        </authorList>
    </citation>
    <scope>NUCLEOTIDE SEQUENCE</scope>
    <source>
        <strain evidence="13">CP</strain>
        <tissue evidence="13">Leaves</tissue>
    </source>
</reference>
<dbReference type="InterPro" id="IPR041846">
    <property type="entry name" value="ENL_dom"/>
</dbReference>
<evidence type="ECO:0000313" key="14">
    <source>
        <dbReference type="Proteomes" id="UP001180020"/>
    </source>
</evidence>
<dbReference type="GO" id="GO:0009055">
    <property type="term" value="F:electron transfer activity"/>
    <property type="evidence" value="ECO:0007669"/>
    <property type="project" value="InterPro"/>
</dbReference>
<evidence type="ECO:0000256" key="1">
    <source>
        <dbReference type="ARBA" id="ARBA00004589"/>
    </source>
</evidence>
<dbReference type="InterPro" id="IPR003245">
    <property type="entry name" value="Phytocyanin_dom"/>
</dbReference>
<keyword evidence="14" id="KW-1185">Reference proteome</keyword>
<dbReference type="SUPFAM" id="SSF49503">
    <property type="entry name" value="Cupredoxins"/>
    <property type="match status" value="1"/>
</dbReference>
<dbReference type="PROSITE" id="PS51485">
    <property type="entry name" value="PHYTOCYANIN"/>
    <property type="match status" value="1"/>
</dbReference>
<dbReference type="Pfam" id="PF02298">
    <property type="entry name" value="Cu_bind_like"/>
    <property type="match status" value="1"/>
</dbReference>
<feature type="chain" id="PRO_5043787788" evidence="11">
    <location>
        <begin position="21"/>
        <end position="187"/>
    </location>
</feature>
<comment type="subcellular location">
    <subcellularLocation>
        <location evidence="9">Endomembrane system</location>
        <topology evidence="9">Lipid-anchor</topology>
    </subcellularLocation>
    <subcellularLocation>
        <location evidence="1">Membrane</location>
        <topology evidence="1">Lipid-anchor</topology>
        <topology evidence="1">GPI-anchor</topology>
    </subcellularLocation>
</comment>
<evidence type="ECO:0000259" key="12">
    <source>
        <dbReference type="PROSITE" id="PS51485"/>
    </source>
</evidence>
<dbReference type="InterPro" id="IPR008972">
    <property type="entry name" value="Cupredoxin"/>
</dbReference>
<gene>
    <name evidence="13" type="ORF">QJS10_CPA06g01317</name>
</gene>
<feature type="signal peptide" evidence="11">
    <location>
        <begin position="1"/>
        <end position="20"/>
    </location>
</feature>
<keyword evidence="6" id="KW-0325">Glycoprotein</keyword>
<dbReference type="InterPro" id="IPR039391">
    <property type="entry name" value="Phytocyanin-like"/>
</dbReference>
<evidence type="ECO:0000256" key="7">
    <source>
        <dbReference type="ARBA" id="ARBA00023288"/>
    </source>
</evidence>
<keyword evidence="2" id="KW-0336">GPI-anchor</keyword>
<evidence type="ECO:0000256" key="2">
    <source>
        <dbReference type="ARBA" id="ARBA00022622"/>
    </source>
</evidence>
<dbReference type="AlphaFoldDB" id="A0AAV9ELX5"/>
<evidence type="ECO:0000256" key="11">
    <source>
        <dbReference type="SAM" id="SignalP"/>
    </source>
</evidence>
<dbReference type="Gene3D" id="2.60.40.420">
    <property type="entry name" value="Cupredoxins - blue copper proteins"/>
    <property type="match status" value="1"/>
</dbReference>
<organism evidence="13 14">
    <name type="scientific">Acorus calamus</name>
    <name type="common">Sweet flag</name>
    <dbReference type="NCBI Taxonomy" id="4465"/>
    <lineage>
        <taxon>Eukaryota</taxon>
        <taxon>Viridiplantae</taxon>
        <taxon>Streptophyta</taxon>
        <taxon>Embryophyta</taxon>
        <taxon>Tracheophyta</taxon>
        <taxon>Spermatophyta</taxon>
        <taxon>Magnoliopsida</taxon>
        <taxon>Liliopsida</taxon>
        <taxon>Acoraceae</taxon>
        <taxon>Acorus</taxon>
    </lineage>
</organism>
<feature type="compositionally biased region" description="Low complexity" evidence="10">
    <location>
        <begin position="152"/>
        <end position="161"/>
    </location>
</feature>
<evidence type="ECO:0000256" key="6">
    <source>
        <dbReference type="ARBA" id="ARBA00023180"/>
    </source>
</evidence>
<feature type="domain" description="Phytocyanin" evidence="12">
    <location>
        <begin position="29"/>
        <end position="131"/>
    </location>
</feature>
<dbReference type="Proteomes" id="UP001180020">
    <property type="component" value="Unassembled WGS sequence"/>
</dbReference>
<comment type="caution">
    <text evidence="13">The sequence shown here is derived from an EMBL/GenBank/DDBJ whole genome shotgun (WGS) entry which is preliminary data.</text>
</comment>
<dbReference type="EMBL" id="JAUJYO010000006">
    <property type="protein sequence ID" value="KAK1314494.1"/>
    <property type="molecule type" value="Genomic_DNA"/>
</dbReference>
<proteinExistence type="inferred from homology"/>
<evidence type="ECO:0000256" key="8">
    <source>
        <dbReference type="ARBA" id="ARBA00035011"/>
    </source>
</evidence>
<evidence type="ECO:0000256" key="9">
    <source>
        <dbReference type="ARBA" id="ARBA00037868"/>
    </source>
</evidence>
<evidence type="ECO:0000256" key="3">
    <source>
        <dbReference type="ARBA" id="ARBA00022729"/>
    </source>
</evidence>
<dbReference type="FunFam" id="2.60.40.420:FF:000010">
    <property type="entry name" value="Early nodulin-like protein 1"/>
    <property type="match status" value="1"/>
</dbReference>
<reference evidence="13" key="1">
    <citation type="journal article" date="2023" name="Nat. Commun.">
        <title>Diploid and tetraploid genomes of Acorus and the evolution of monocots.</title>
        <authorList>
            <person name="Ma L."/>
            <person name="Liu K.W."/>
            <person name="Li Z."/>
            <person name="Hsiao Y.Y."/>
            <person name="Qi Y."/>
            <person name="Fu T."/>
            <person name="Tang G.D."/>
            <person name="Zhang D."/>
            <person name="Sun W.H."/>
            <person name="Liu D.K."/>
            <person name="Li Y."/>
            <person name="Chen G.Z."/>
            <person name="Liu X.D."/>
            <person name="Liao X.Y."/>
            <person name="Jiang Y.T."/>
            <person name="Yu X."/>
            <person name="Hao Y."/>
            <person name="Huang J."/>
            <person name="Zhao X.W."/>
            <person name="Ke S."/>
            <person name="Chen Y.Y."/>
            <person name="Wu W.L."/>
            <person name="Hsu J.L."/>
            <person name="Lin Y.F."/>
            <person name="Huang M.D."/>
            <person name="Li C.Y."/>
            <person name="Huang L."/>
            <person name="Wang Z.W."/>
            <person name="Zhao X."/>
            <person name="Zhong W.Y."/>
            <person name="Peng D.H."/>
            <person name="Ahmad S."/>
            <person name="Lan S."/>
            <person name="Zhang J.S."/>
            <person name="Tsai W.C."/>
            <person name="Van de Peer Y."/>
            <person name="Liu Z.J."/>
        </authorList>
    </citation>
    <scope>NUCLEOTIDE SEQUENCE</scope>
    <source>
        <strain evidence="13">CP</strain>
    </source>
</reference>
<keyword evidence="5" id="KW-1015">Disulfide bond</keyword>
<sequence length="187" mass="20069">METSLKLHLLLLIFFFFTSSLENHVVESFEFEVGDAAGWVVPPANDTDFYNKWASKNRFKVGDTINFKYKKDSVMSVSEIDYDQCVSTHPMFFSNSGDTDFPLDHSGAFYFISGASGHCQKGQKLIIKVLGGGHSPLSGSPPSPPSGGGGNSSSTSPATPTSGGGCGGDGVLVSLQMLVFYVWAMLF</sequence>
<keyword evidence="4" id="KW-0472">Membrane</keyword>